<dbReference type="Proteomes" id="UP000462362">
    <property type="component" value="Unassembled WGS sequence"/>
</dbReference>
<name>A0A844LJJ4_9BURK</name>
<evidence type="ECO:0000256" key="1">
    <source>
        <dbReference type="ARBA" id="ARBA00009437"/>
    </source>
</evidence>
<evidence type="ECO:0000256" key="2">
    <source>
        <dbReference type="ARBA" id="ARBA00023015"/>
    </source>
</evidence>
<dbReference type="InterPro" id="IPR000847">
    <property type="entry name" value="LysR_HTH_N"/>
</dbReference>
<comment type="caution">
    <text evidence="6">The sequence shown here is derived from an EMBL/GenBank/DDBJ whole genome shotgun (WGS) entry which is preliminary data.</text>
</comment>
<dbReference type="SUPFAM" id="SSF53850">
    <property type="entry name" value="Periplasmic binding protein-like II"/>
    <property type="match status" value="1"/>
</dbReference>
<feature type="domain" description="HTH lysR-type" evidence="5">
    <location>
        <begin position="7"/>
        <end position="64"/>
    </location>
</feature>
<dbReference type="PANTHER" id="PTHR30346:SF0">
    <property type="entry name" value="HCA OPERON TRANSCRIPTIONAL ACTIVATOR HCAR"/>
    <property type="match status" value="1"/>
</dbReference>
<comment type="similarity">
    <text evidence="1">Belongs to the LysR transcriptional regulatory family.</text>
</comment>
<dbReference type="EMBL" id="WNCL01000140">
    <property type="protein sequence ID" value="MTU44609.1"/>
    <property type="molecule type" value="Genomic_DNA"/>
</dbReference>
<organism evidence="6 7">
    <name type="scientific">Parasutterella excrementihominis</name>
    <dbReference type="NCBI Taxonomy" id="487175"/>
    <lineage>
        <taxon>Bacteria</taxon>
        <taxon>Pseudomonadati</taxon>
        <taxon>Pseudomonadota</taxon>
        <taxon>Betaproteobacteria</taxon>
        <taxon>Burkholderiales</taxon>
        <taxon>Sutterellaceae</taxon>
        <taxon>Parasutterella</taxon>
    </lineage>
</organism>
<reference evidence="6 7" key="1">
    <citation type="journal article" date="2019" name="Nat. Med.">
        <title>A library of human gut bacterial isolates paired with longitudinal multiomics data enables mechanistic microbiome research.</title>
        <authorList>
            <person name="Poyet M."/>
            <person name="Groussin M."/>
            <person name="Gibbons S.M."/>
            <person name="Avila-Pacheco J."/>
            <person name="Jiang X."/>
            <person name="Kearney S.M."/>
            <person name="Perrotta A.R."/>
            <person name="Berdy B."/>
            <person name="Zhao S."/>
            <person name="Lieberman T.D."/>
            <person name="Swanson P.K."/>
            <person name="Smith M."/>
            <person name="Roesemann S."/>
            <person name="Alexander J.E."/>
            <person name="Rich S.A."/>
            <person name="Livny J."/>
            <person name="Vlamakis H."/>
            <person name="Clish C."/>
            <person name="Bullock K."/>
            <person name="Deik A."/>
            <person name="Scott J."/>
            <person name="Pierce K.A."/>
            <person name="Xavier R.J."/>
            <person name="Alm E.J."/>
        </authorList>
    </citation>
    <scope>NUCLEOTIDE SEQUENCE [LARGE SCALE GENOMIC DNA]</scope>
    <source>
        <strain evidence="6 7">BIOML-A2</strain>
    </source>
</reference>
<evidence type="ECO:0000259" key="5">
    <source>
        <dbReference type="PROSITE" id="PS50931"/>
    </source>
</evidence>
<dbReference type="Gene3D" id="1.10.10.10">
    <property type="entry name" value="Winged helix-like DNA-binding domain superfamily/Winged helix DNA-binding domain"/>
    <property type="match status" value="1"/>
</dbReference>
<dbReference type="PANTHER" id="PTHR30346">
    <property type="entry name" value="TRANSCRIPTIONAL DUAL REGULATOR HCAR-RELATED"/>
    <property type="match status" value="1"/>
</dbReference>
<proteinExistence type="inferred from homology"/>
<evidence type="ECO:0000256" key="3">
    <source>
        <dbReference type="ARBA" id="ARBA00023125"/>
    </source>
</evidence>
<dbReference type="InterPro" id="IPR036388">
    <property type="entry name" value="WH-like_DNA-bd_sf"/>
</dbReference>
<evidence type="ECO:0000313" key="7">
    <source>
        <dbReference type="Proteomes" id="UP000462362"/>
    </source>
</evidence>
<dbReference type="PROSITE" id="PS50931">
    <property type="entry name" value="HTH_LYSR"/>
    <property type="match status" value="1"/>
</dbReference>
<dbReference type="AlphaFoldDB" id="A0A844LJJ4"/>
<dbReference type="SUPFAM" id="SSF46785">
    <property type="entry name" value="Winged helix' DNA-binding domain"/>
    <property type="match status" value="1"/>
</dbReference>
<gene>
    <name evidence="6" type="ORF">GMD42_13710</name>
</gene>
<accession>A0A844LJJ4</accession>
<dbReference type="RefSeq" id="WP_155177910.1">
    <property type="nucleotide sequence ID" value="NZ_WNCL01000140.1"/>
</dbReference>
<dbReference type="Pfam" id="PF03466">
    <property type="entry name" value="LysR_substrate"/>
    <property type="match status" value="1"/>
</dbReference>
<dbReference type="GO" id="GO:0003677">
    <property type="term" value="F:DNA binding"/>
    <property type="evidence" value="ECO:0007669"/>
    <property type="project" value="UniProtKB-KW"/>
</dbReference>
<dbReference type="Gene3D" id="3.40.190.290">
    <property type="match status" value="1"/>
</dbReference>
<dbReference type="Pfam" id="PF00126">
    <property type="entry name" value="HTH_1"/>
    <property type="match status" value="1"/>
</dbReference>
<keyword evidence="4" id="KW-0804">Transcription</keyword>
<protein>
    <submittedName>
        <fullName evidence="6">LysR family transcriptional regulator</fullName>
    </submittedName>
</protein>
<evidence type="ECO:0000256" key="4">
    <source>
        <dbReference type="ARBA" id="ARBA00023163"/>
    </source>
</evidence>
<evidence type="ECO:0000313" key="6">
    <source>
        <dbReference type="EMBL" id="MTU44609.1"/>
    </source>
</evidence>
<sequence length="321" mass="35975">MSDLNLINTLQLKIFVTVAEERTLKAAAVKIGQTPSAISQNIKALENFLGVTLFERDSRPILLTKAGRRLFALARELLQKNDEILEAVRSEKKKYETLRLGLGESAAGSFGLQLIAELNKIITSVDVVSGLTLPLVSALMSEKIDVLLSPYPIKDEEELEREVLFQEDFVLVVKKGHEPIISEEAFQTLIISRPLIEYNQDSSDRIQADRLLRSLGQKPALHTSVSTSYLVVGLVSQLDGWSLIPPFNLWAAGLSSSEVDFYPIPGRSLTRTYWMVRKQIRNHALSQLVGEITKKVLTERFLVKMERQLPGLSRFIHVPGK</sequence>
<dbReference type="CDD" id="cd05466">
    <property type="entry name" value="PBP2_LTTR_substrate"/>
    <property type="match status" value="1"/>
</dbReference>
<keyword evidence="3" id="KW-0238">DNA-binding</keyword>
<dbReference type="InterPro" id="IPR036390">
    <property type="entry name" value="WH_DNA-bd_sf"/>
</dbReference>
<dbReference type="FunFam" id="1.10.10.10:FF:000001">
    <property type="entry name" value="LysR family transcriptional regulator"/>
    <property type="match status" value="1"/>
</dbReference>
<dbReference type="InterPro" id="IPR005119">
    <property type="entry name" value="LysR_subst-bd"/>
</dbReference>
<dbReference type="GO" id="GO:0003700">
    <property type="term" value="F:DNA-binding transcription factor activity"/>
    <property type="evidence" value="ECO:0007669"/>
    <property type="project" value="InterPro"/>
</dbReference>
<dbReference type="GO" id="GO:0032993">
    <property type="term" value="C:protein-DNA complex"/>
    <property type="evidence" value="ECO:0007669"/>
    <property type="project" value="TreeGrafter"/>
</dbReference>
<keyword evidence="2" id="KW-0805">Transcription regulation</keyword>